<evidence type="ECO:0000256" key="10">
    <source>
        <dbReference type="ARBA" id="ARBA00023136"/>
    </source>
</evidence>
<evidence type="ECO:0000256" key="4">
    <source>
        <dbReference type="ARBA" id="ARBA00022692"/>
    </source>
</evidence>
<dbReference type="Pfam" id="PF00702">
    <property type="entry name" value="Hydrolase"/>
    <property type="match status" value="1"/>
</dbReference>
<evidence type="ECO:0000259" key="13">
    <source>
        <dbReference type="Pfam" id="PF00122"/>
    </source>
</evidence>
<evidence type="ECO:0000256" key="11">
    <source>
        <dbReference type="RuleBase" id="RU362081"/>
    </source>
</evidence>
<keyword evidence="6 11" id="KW-0547">Nucleotide-binding</keyword>
<dbReference type="Proteomes" id="UP001155144">
    <property type="component" value="Unassembled WGS sequence"/>
</dbReference>
<dbReference type="GO" id="GO:0005524">
    <property type="term" value="F:ATP binding"/>
    <property type="evidence" value="ECO:0007669"/>
    <property type="project" value="UniProtKB-UniRule"/>
</dbReference>
<dbReference type="PROSITE" id="PS00154">
    <property type="entry name" value="ATPASE_E1_E2"/>
    <property type="match status" value="1"/>
</dbReference>
<dbReference type="SUPFAM" id="SSF81653">
    <property type="entry name" value="Calcium ATPase, transduction domain A"/>
    <property type="match status" value="1"/>
</dbReference>
<feature type="transmembrane region" description="Helical" evidence="11">
    <location>
        <begin position="33"/>
        <end position="54"/>
    </location>
</feature>
<dbReference type="InterPro" id="IPR023214">
    <property type="entry name" value="HAD_sf"/>
</dbReference>
<dbReference type="SUPFAM" id="SSF56784">
    <property type="entry name" value="HAD-like"/>
    <property type="match status" value="1"/>
</dbReference>
<dbReference type="InterPro" id="IPR023299">
    <property type="entry name" value="ATPase_P-typ_cyto_dom_N"/>
</dbReference>
<feature type="transmembrane region" description="Helical" evidence="11">
    <location>
        <begin position="312"/>
        <end position="340"/>
    </location>
</feature>
<keyword evidence="8" id="KW-1278">Translocase</keyword>
<comment type="subcellular location">
    <subcellularLocation>
        <location evidence="1">Cell membrane</location>
        <topology evidence="1">Multi-pass membrane protein</topology>
    </subcellularLocation>
</comment>
<feature type="transmembrane region" description="Helical" evidence="11">
    <location>
        <begin position="278"/>
        <end position="300"/>
    </location>
</feature>
<dbReference type="SFLD" id="SFLDF00027">
    <property type="entry name" value="p-type_atpase"/>
    <property type="match status" value="1"/>
</dbReference>
<evidence type="ECO:0000256" key="3">
    <source>
        <dbReference type="ARBA" id="ARBA00022475"/>
    </source>
</evidence>
<keyword evidence="10 11" id="KW-0472">Membrane</keyword>
<dbReference type="InterPro" id="IPR018303">
    <property type="entry name" value="ATPase_P-typ_P_site"/>
</dbReference>
<feature type="domain" description="P-type ATPase A" evidence="13">
    <location>
        <begin position="161"/>
        <end position="261"/>
    </location>
</feature>
<dbReference type="InterPro" id="IPR008250">
    <property type="entry name" value="ATPase_P-typ_transduc_dom_A_sf"/>
</dbReference>
<dbReference type="GO" id="GO:0055070">
    <property type="term" value="P:copper ion homeostasis"/>
    <property type="evidence" value="ECO:0007669"/>
    <property type="project" value="TreeGrafter"/>
</dbReference>
<feature type="transmembrane region" description="Helical" evidence="11">
    <location>
        <begin position="66"/>
        <end position="89"/>
    </location>
</feature>
<sequence length="668" mass="71159">MAADHSSHDADKQEGHDHHEHHAEMVKDFRRRFFVSLAATVPILALSPMIQQWLGLEATLGFAGDTMALLALSTFVYGYGGWPFLTGLVDELQDRTPGMMTLVAFAITVAYAYSAAVALGVPGQMFFWETATLIDLMLVGHWIEMRSVMGASQALEKLARLMPNTAHRVTESGDTEEVPIAELEPGDRVRVKSSEKIPADGTVVDGQSSVNESMLTGESVPVEKTGGDEVIAGSVNGTGSLVVEVEKTGESSYLNQVIGLVREAQESRSRTQNLADRAAYWLTLIALTAGALTFGTWYLGLDETFVFSLERAVTVMVITCPHALGLAIPLVVSVSTGLGAQRGLLIRDRGAFEQARNLDMVVFDKTGTLTEGRFGVTDVLTFEGEEDELLRLAAAVEQHSEHPIAAGILREAEDRGIGVPDAADFEAITGKGVRATVGGTEVRVLSPGAAENAVDLPDHDAQSFQKQGKTVVYVVRDGEALGALALADIIREESREAILALHDLGIDVVMLTGDNKQVAQWVADELGVDRVIAEVLPDEKSQVIEDLQAEGRMVAMTGDGVNDAPALATADVGIAIGAGTDVAVETADIVLVESDPRDAVDVIRLAQATYRKMVQNLWWATGYNVVAIPLAAGVLATAGLLLSPAVGAVLMSLSTVIVAINARFLDLE</sequence>
<dbReference type="GO" id="GO:0005507">
    <property type="term" value="F:copper ion binding"/>
    <property type="evidence" value="ECO:0007669"/>
    <property type="project" value="TreeGrafter"/>
</dbReference>
<dbReference type="SFLD" id="SFLDG00002">
    <property type="entry name" value="C1.7:_P-type_atpase_like"/>
    <property type="match status" value="1"/>
</dbReference>
<dbReference type="NCBIfam" id="TIGR01494">
    <property type="entry name" value="ATPase_P-type"/>
    <property type="match status" value="1"/>
</dbReference>
<dbReference type="InterPro" id="IPR044492">
    <property type="entry name" value="P_typ_ATPase_HD_dom"/>
</dbReference>
<proteinExistence type="inferred from homology"/>
<evidence type="ECO:0000256" key="1">
    <source>
        <dbReference type="ARBA" id="ARBA00004651"/>
    </source>
</evidence>
<keyword evidence="5 11" id="KW-0479">Metal-binding</keyword>
<keyword evidence="9 11" id="KW-1133">Transmembrane helix</keyword>
<organism evidence="14 15">
    <name type="scientific">Salinibacter ruber</name>
    <dbReference type="NCBI Taxonomy" id="146919"/>
    <lineage>
        <taxon>Bacteria</taxon>
        <taxon>Pseudomonadati</taxon>
        <taxon>Rhodothermota</taxon>
        <taxon>Rhodothermia</taxon>
        <taxon>Rhodothermales</taxon>
        <taxon>Salinibacteraceae</taxon>
        <taxon>Salinibacter</taxon>
    </lineage>
</organism>
<evidence type="ECO:0000256" key="6">
    <source>
        <dbReference type="ARBA" id="ARBA00022741"/>
    </source>
</evidence>
<evidence type="ECO:0000256" key="8">
    <source>
        <dbReference type="ARBA" id="ARBA00022967"/>
    </source>
</evidence>
<evidence type="ECO:0000256" key="9">
    <source>
        <dbReference type="ARBA" id="ARBA00022989"/>
    </source>
</evidence>
<evidence type="ECO:0000256" key="2">
    <source>
        <dbReference type="ARBA" id="ARBA00006024"/>
    </source>
</evidence>
<dbReference type="Pfam" id="PF00122">
    <property type="entry name" value="E1-E2_ATPase"/>
    <property type="match status" value="1"/>
</dbReference>
<protein>
    <submittedName>
        <fullName evidence="14">Cu2+-exporting ATPase</fullName>
    </submittedName>
</protein>
<dbReference type="InterPro" id="IPR059000">
    <property type="entry name" value="ATPase_P-type_domA"/>
</dbReference>
<dbReference type="NCBIfam" id="TIGR01525">
    <property type="entry name" value="ATPase-IB_hvy"/>
    <property type="match status" value="1"/>
</dbReference>
<evidence type="ECO:0000313" key="15">
    <source>
        <dbReference type="Proteomes" id="UP001155144"/>
    </source>
</evidence>
<dbReference type="PRINTS" id="PR00119">
    <property type="entry name" value="CATATPASE"/>
</dbReference>
<keyword evidence="7 11" id="KW-0067">ATP-binding</keyword>
<dbReference type="PANTHER" id="PTHR43520:SF8">
    <property type="entry name" value="P-TYPE CU(+) TRANSPORTER"/>
    <property type="match status" value="1"/>
</dbReference>
<feature type="transmembrane region" description="Helical" evidence="11">
    <location>
        <begin position="617"/>
        <end position="639"/>
    </location>
</feature>
<dbReference type="InterPro" id="IPR001757">
    <property type="entry name" value="P_typ_ATPase"/>
</dbReference>
<evidence type="ECO:0000256" key="12">
    <source>
        <dbReference type="SAM" id="MobiDB-lite"/>
    </source>
</evidence>
<dbReference type="SFLD" id="SFLDS00003">
    <property type="entry name" value="Haloacid_Dehalogenase"/>
    <property type="match status" value="1"/>
</dbReference>
<comment type="similarity">
    <text evidence="2 11">Belongs to the cation transport ATPase (P-type) (TC 3.A.3) family. Type IB subfamily.</text>
</comment>
<dbReference type="GO" id="GO:0043682">
    <property type="term" value="F:P-type divalent copper transporter activity"/>
    <property type="evidence" value="ECO:0007669"/>
    <property type="project" value="TreeGrafter"/>
</dbReference>
<dbReference type="InterPro" id="IPR036412">
    <property type="entry name" value="HAD-like_sf"/>
</dbReference>
<dbReference type="GO" id="GO:0016887">
    <property type="term" value="F:ATP hydrolysis activity"/>
    <property type="evidence" value="ECO:0007669"/>
    <property type="project" value="InterPro"/>
</dbReference>
<dbReference type="InterPro" id="IPR023298">
    <property type="entry name" value="ATPase_P-typ_TM_dom_sf"/>
</dbReference>
<evidence type="ECO:0000256" key="7">
    <source>
        <dbReference type="ARBA" id="ARBA00022840"/>
    </source>
</evidence>
<dbReference type="SUPFAM" id="SSF81665">
    <property type="entry name" value="Calcium ATPase, transmembrane domain M"/>
    <property type="match status" value="1"/>
</dbReference>
<feature type="transmembrane region" description="Helical" evidence="11">
    <location>
        <begin position="125"/>
        <end position="143"/>
    </location>
</feature>
<evidence type="ECO:0000256" key="5">
    <source>
        <dbReference type="ARBA" id="ARBA00022723"/>
    </source>
</evidence>
<evidence type="ECO:0000313" key="14">
    <source>
        <dbReference type="EMBL" id="MCS4122242.1"/>
    </source>
</evidence>
<keyword evidence="3 11" id="KW-1003">Cell membrane</keyword>
<dbReference type="RefSeq" id="WP_119843009.1">
    <property type="nucleotide sequence ID" value="NZ_CP020720.1"/>
</dbReference>
<dbReference type="GO" id="GO:0060003">
    <property type="term" value="P:copper ion export"/>
    <property type="evidence" value="ECO:0007669"/>
    <property type="project" value="UniProtKB-ARBA"/>
</dbReference>
<feature type="region of interest" description="Disordered" evidence="12">
    <location>
        <begin position="1"/>
        <end position="21"/>
    </location>
</feature>
<dbReference type="NCBIfam" id="TIGR01511">
    <property type="entry name" value="ATPase-IB1_Cu"/>
    <property type="match status" value="1"/>
</dbReference>
<dbReference type="GO" id="GO:0005886">
    <property type="term" value="C:plasma membrane"/>
    <property type="evidence" value="ECO:0007669"/>
    <property type="project" value="UniProtKB-SubCell"/>
</dbReference>
<keyword evidence="4 11" id="KW-0812">Transmembrane</keyword>
<feature type="transmembrane region" description="Helical" evidence="11">
    <location>
        <begin position="645"/>
        <end position="665"/>
    </location>
</feature>
<gene>
    <name evidence="14" type="ORF">GGP45_002602</name>
</gene>
<dbReference type="PANTHER" id="PTHR43520">
    <property type="entry name" value="ATP7, ISOFORM B"/>
    <property type="match status" value="1"/>
</dbReference>
<dbReference type="InterPro" id="IPR027256">
    <property type="entry name" value="P-typ_ATPase_IB"/>
</dbReference>
<accession>A0A9X2PRM8</accession>
<dbReference type="EMBL" id="JANUBL010000005">
    <property type="protein sequence ID" value="MCS4122242.1"/>
    <property type="molecule type" value="Genomic_DNA"/>
</dbReference>
<feature type="transmembrane region" description="Helical" evidence="11">
    <location>
        <begin position="101"/>
        <end position="119"/>
    </location>
</feature>
<dbReference type="Gene3D" id="2.70.150.10">
    <property type="entry name" value="Calcium-transporting ATPase, cytoplasmic transduction domain A"/>
    <property type="match status" value="1"/>
</dbReference>
<dbReference type="FunFam" id="2.70.150.10:FF:000020">
    <property type="entry name" value="Copper-exporting P-type ATPase A"/>
    <property type="match status" value="1"/>
</dbReference>
<comment type="caution">
    <text evidence="14">The sequence shown here is derived from an EMBL/GenBank/DDBJ whole genome shotgun (WGS) entry which is preliminary data.</text>
</comment>
<reference evidence="14" key="1">
    <citation type="submission" date="2022-08" db="EMBL/GenBank/DDBJ databases">
        <title>Genomic Encyclopedia of Type Strains, Phase V (KMG-V): Genome sequencing to study the core and pangenomes of soil and plant-associated prokaryotes.</title>
        <authorList>
            <person name="Whitman W."/>
        </authorList>
    </citation>
    <scope>NUCLEOTIDE SEQUENCE</scope>
    <source>
        <strain evidence="14">SP3026</strain>
    </source>
</reference>
<dbReference type="Gene3D" id="3.40.50.1000">
    <property type="entry name" value="HAD superfamily/HAD-like"/>
    <property type="match status" value="1"/>
</dbReference>
<name>A0A9X2PRM8_9BACT</name>
<dbReference type="Gene3D" id="3.40.1110.10">
    <property type="entry name" value="Calcium-transporting ATPase, cytoplasmic domain N"/>
    <property type="match status" value="1"/>
</dbReference>
<dbReference type="AlphaFoldDB" id="A0A9X2PRM8"/>
<dbReference type="PRINTS" id="PR00120">
    <property type="entry name" value="HATPASE"/>
</dbReference>